<feature type="domain" description="DUF4116" evidence="1">
    <location>
        <begin position="487"/>
        <end position="535"/>
    </location>
</feature>
<dbReference type="Proteomes" id="UP000444721">
    <property type="component" value="Unassembled WGS sequence"/>
</dbReference>
<proteinExistence type="predicted"/>
<keyword evidence="3" id="KW-1185">Reference proteome</keyword>
<feature type="domain" description="DUF4116" evidence="1">
    <location>
        <begin position="392"/>
        <end position="437"/>
    </location>
</feature>
<dbReference type="OrthoDB" id="10612462at2759"/>
<feature type="domain" description="DUF4116" evidence="1">
    <location>
        <begin position="537"/>
        <end position="575"/>
    </location>
</feature>
<evidence type="ECO:0000313" key="3">
    <source>
        <dbReference type="Proteomes" id="UP000444721"/>
    </source>
</evidence>
<comment type="caution">
    <text evidence="2">The sequence shown here is derived from an EMBL/GenBank/DDBJ whole genome shotgun (WGS) entry which is preliminary data.</text>
</comment>
<dbReference type="EMBL" id="VFQX01000043">
    <property type="protein sequence ID" value="KAF0975720.1"/>
    <property type="molecule type" value="Genomic_DNA"/>
</dbReference>
<dbReference type="AlphaFoldDB" id="A0A6A5BP48"/>
<dbReference type="VEuPathDB" id="AmoebaDB:FDP41_005047"/>
<evidence type="ECO:0000259" key="1">
    <source>
        <dbReference type="Pfam" id="PF13475"/>
    </source>
</evidence>
<organism evidence="2 3">
    <name type="scientific">Naegleria fowleri</name>
    <name type="common">Brain eating amoeba</name>
    <dbReference type="NCBI Taxonomy" id="5763"/>
    <lineage>
        <taxon>Eukaryota</taxon>
        <taxon>Discoba</taxon>
        <taxon>Heterolobosea</taxon>
        <taxon>Tetramitia</taxon>
        <taxon>Eutetramitia</taxon>
        <taxon>Vahlkampfiidae</taxon>
        <taxon>Naegleria</taxon>
    </lineage>
</organism>
<accession>A0A6A5BP48</accession>
<feature type="domain" description="DUF4116" evidence="1">
    <location>
        <begin position="215"/>
        <end position="262"/>
    </location>
</feature>
<evidence type="ECO:0000313" key="2">
    <source>
        <dbReference type="EMBL" id="KAF0975720.1"/>
    </source>
</evidence>
<dbReference type="RefSeq" id="XP_044560433.1">
    <property type="nucleotide sequence ID" value="XM_044708529.1"/>
</dbReference>
<dbReference type="VEuPathDB" id="AmoebaDB:NF0056040"/>
<dbReference type="Pfam" id="PF13475">
    <property type="entry name" value="DUF4116"/>
    <property type="match status" value="6"/>
</dbReference>
<reference evidence="2 3" key="1">
    <citation type="journal article" date="2019" name="Sci. Rep.">
        <title>Nanopore sequencing improves the draft genome of the human pathogenic amoeba Naegleria fowleri.</title>
        <authorList>
            <person name="Liechti N."/>
            <person name="Schurch N."/>
            <person name="Bruggmann R."/>
            <person name="Wittwer M."/>
        </authorList>
    </citation>
    <scope>NUCLEOTIDE SEQUENCE [LARGE SCALE GENOMIC DNA]</scope>
    <source>
        <strain evidence="2 3">ATCC 30894</strain>
    </source>
</reference>
<sequence length="622" mass="71911">MNEMNLRIPFGMMENEDKLKDQLHHYGNDAVVLRLDDHFKSSLLKKHYHSNFELFYKCYKRFIENLFNDGFSYPTIWSQNDSSYHLQNVHWIAENDPDFACSLMKLGLPLYYFGDKLMKNPSFVKKVMKTMEVNYLPYGSNDREFMKEIVTEAGYALQFGINSIQDDKEIVLLAIQQCPWAYLYASDRLKQDPQVMMEAARHGCICGASQEIASNRKIVLNAVKVSAFNLMYVSEELRNDKEIVNAALCNDPGCFDNIGSELLKNREFCKKMVLQCGYKATRVIDESLMSDSTFLKELVDLRLDDLFELRVGSIVDRKFSKELIRMCPWFIRTMMFSKDEELVMEAAKCDPKTVQYAHDSLRNNSEFAMKLVELDARTLLHLGPEVKQCFRVVMQAVKQNGLCLPYASSDLKNDPHIVRAACQQNPQAIQYAGSMLKGSQEFMLEMIQHNLSALQHASIHLKRNCLFLQQVKQIVLSHQELMRLRQDRSLVMQCVKQNGLTLHNAVEELRQDRQVVLEAIKTTPKALQYAHYSLQDDKDLCLEAVTRDVSSFAYCSSRLKLDADLIRECVKQQGFTVLAQYLPSTNALGKTFAMELLEMNFKCIQFFPRDLTEDEEFMKEVL</sequence>
<protein>
    <recommendedName>
        <fullName evidence="1">DUF4116 domain-containing protein</fullName>
    </recommendedName>
</protein>
<dbReference type="InterPro" id="IPR025197">
    <property type="entry name" value="DUF4116"/>
</dbReference>
<gene>
    <name evidence="2" type="ORF">FDP41_005047</name>
</gene>
<dbReference type="VEuPathDB" id="AmoebaDB:NfTy_051230"/>
<feature type="domain" description="DUF4116" evidence="1">
    <location>
        <begin position="142"/>
        <end position="190"/>
    </location>
</feature>
<dbReference type="GeneID" id="68112265"/>
<feature type="domain" description="DUF4116" evidence="1">
    <location>
        <begin position="339"/>
        <end position="386"/>
    </location>
</feature>
<dbReference type="VEuPathDB" id="AmoebaDB:NF0077030"/>
<name>A0A6A5BP48_NAEFO</name>